<keyword evidence="2" id="KW-1185">Reference proteome</keyword>
<dbReference type="CDD" id="cd03024">
    <property type="entry name" value="DsbA_FrnE"/>
    <property type="match status" value="1"/>
</dbReference>
<dbReference type="PANTHER" id="PTHR13887">
    <property type="entry name" value="GLUTATHIONE S-TRANSFERASE KAPPA"/>
    <property type="match status" value="1"/>
</dbReference>
<dbReference type="InterPro" id="IPR001853">
    <property type="entry name" value="DSBA-like_thioredoxin_dom"/>
</dbReference>
<protein>
    <submittedName>
        <fullName evidence="3 4">Uncharacterized protein YwbO</fullName>
    </submittedName>
</protein>
<dbReference type="PANTHER" id="PTHR13887:SF41">
    <property type="entry name" value="THIOREDOXIN SUPERFAMILY PROTEIN"/>
    <property type="match status" value="1"/>
</dbReference>
<dbReference type="RefSeq" id="XP_005093887.1">
    <property type="nucleotide sequence ID" value="XM_005093830.3"/>
</dbReference>
<accession>A0ABM0JHN9</accession>
<proteinExistence type="predicted"/>
<feature type="domain" description="DSBA-like thioredoxin" evidence="1">
    <location>
        <begin position="13"/>
        <end position="209"/>
    </location>
</feature>
<dbReference type="GeneID" id="101847642"/>
<dbReference type="SUPFAM" id="SSF52833">
    <property type="entry name" value="Thioredoxin-like"/>
    <property type="match status" value="1"/>
</dbReference>
<dbReference type="RefSeq" id="XP_005093886.1">
    <property type="nucleotide sequence ID" value="XM_005093829.3"/>
</dbReference>
<evidence type="ECO:0000259" key="1">
    <source>
        <dbReference type="Pfam" id="PF01323"/>
    </source>
</evidence>
<evidence type="ECO:0000313" key="3">
    <source>
        <dbReference type="RefSeq" id="XP_005093886.1"/>
    </source>
</evidence>
<reference evidence="3 4" key="1">
    <citation type="submission" date="2025-05" db="UniProtKB">
        <authorList>
            <consortium name="RefSeq"/>
        </authorList>
    </citation>
    <scope>IDENTIFICATION</scope>
</reference>
<gene>
    <name evidence="3 4" type="primary">LOC101847642</name>
</gene>
<organism evidence="2 4">
    <name type="scientific">Aplysia californica</name>
    <name type="common">California sea hare</name>
    <dbReference type="NCBI Taxonomy" id="6500"/>
    <lineage>
        <taxon>Eukaryota</taxon>
        <taxon>Metazoa</taxon>
        <taxon>Spiralia</taxon>
        <taxon>Lophotrochozoa</taxon>
        <taxon>Mollusca</taxon>
        <taxon>Gastropoda</taxon>
        <taxon>Heterobranchia</taxon>
        <taxon>Euthyneura</taxon>
        <taxon>Tectipleura</taxon>
        <taxon>Aplysiida</taxon>
        <taxon>Aplysioidea</taxon>
        <taxon>Aplysiidae</taxon>
        <taxon>Aplysia</taxon>
    </lineage>
</organism>
<sequence length="215" mass="23792">MGDAVGQKPEVKVDIVSDVMCPWCWVGKRKLESAMNDLASKYSFKVRWEPFLLRPDHPLEGVPKKKPIGGDMNDPGTVHLKRAGEGVGIDFTYKAPIYPNTVQSHVLLEFAAHKDGGEKQNEVAEILFKRYFTDGDSLTKSQLLEIAAEVGFDTAEVEKFLDDPSNSASIRRQAQNWSQNGVHGVPYFIINGKPAFSGAQDPNTFKKVIEKLASA</sequence>
<dbReference type="Proteomes" id="UP000694888">
    <property type="component" value="Unplaced"/>
</dbReference>
<dbReference type="InterPro" id="IPR036249">
    <property type="entry name" value="Thioredoxin-like_sf"/>
</dbReference>
<dbReference type="Gene3D" id="3.40.30.10">
    <property type="entry name" value="Glutaredoxin"/>
    <property type="match status" value="1"/>
</dbReference>
<evidence type="ECO:0000313" key="2">
    <source>
        <dbReference type="Proteomes" id="UP000694888"/>
    </source>
</evidence>
<name>A0ABM0JHN9_APLCA</name>
<evidence type="ECO:0000313" key="4">
    <source>
        <dbReference type="RefSeq" id="XP_005093887.1"/>
    </source>
</evidence>
<dbReference type="Pfam" id="PF01323">
    <property type="entry name" value="DSBA"/>
    <property type="match status" value="1"/>
</dbReference>